<evidence type="ECO:0000313" key="6">
    <source>
        <dbReference type="Proteomes" id="UP000179627"/>
    </source>
</evidence>
<feature type="compositionally biased region" description="Pro residues" evidence="1">
    <location>
        <begin position="468"/>
        <end position="496"/>
    </location>
</feature>
<dbReference type="Gene3D" id="1.10.10.10">
    <property type="entry name" value="Winged helix-like DNA-binding domain superfamily/Winged helix DNA-binding domain"/>
    <property type="match status" value="1"/>
</dbReference>
<dbReference type="InterPro" id="IPR036388">
    <property type="entry name" value="WH-like_DNA-bd_sf"/>
</dbReference>
<evidence type="ECO:0000259" key="2">
    <source>
        <dbReference type="Pfam" id="PF09940"/>
    </source>
</evidence>
<dbReference type="EMBL" id="MBLM01000152">
    <property type="protein sequence ID" value="OHV30503.1"/>
    <property type="molecule type" value="Genomic_DNA"/>
</dbReference>
<reference evidence="6" key="1">
    <citation type="submission" date="2016-07" db="EMBL/GenBank/DDBJ databases">
        <title>Sequence Frankia sp. strain CcI1.17.</title>
        <authorList>
            <person name="Ghodhbane-Gtari F."/>
            <person name="Swanson E."/>
            <person name="Gueddou A."/>
            <person name="Morris K."/>
            <person name="Hezbri K."/>
            <person name="Ktari A."/>
            <person name="Nouioui I."/>
            <person name="Abebe-Akele F."/>
            <person name="Simpson S."/>
            <person name="Thomas K."/>
            <person name="Gtari M."/>
            <person name="Tisa L.S."/>
            <person name="Hurst S."/>
        </authorList>
    </citation>
    <scope>NUCLEOTIDE SEQUENCE [LARGE SCALE GENOMIC DNA]</scope>
    <source>
        <strain evidence="6">Cc1.17</strain>
    </source>
</reference>
<dbReference type="Pfam" id="PF16221">
    <property type="entry name" value="HTH_47"/>
    <property type="match status" value="1"/>
</dbReference>
<dbReference type="SUPFAM" id="SSF53187">
    <property type="entry name" value="Zn-dependent exopeptidases"/>
    <property type="match status" value="1"/>
</dbReference>
<dbReference type="Pfam" id="PF09940">
    <property type="entry name" value="DUF2172"/>
    <property type="match status" value="1"/>
</dbReference>
<evidence type="ECO:0000259" key="3">
    <source>
        <dbReference type="Pfam" id="PF16221"/>
    </source>
</evidence>
<dbReference type="Gene3D" id="3.40.630.10">
    <property type="entry name" value="Zn peptidases"/>
    <property type="match status" value="1"/>
</dbReference>
<dbReference type="OrthoDB" id="9765654at2"/>
<feature type="domain" description="DUF2172" evidence="2">
    <location>
        <begin position="68"/>
        <end position="159"/>
    </location>
</feature>
<evidence type="ECO:0000256" key="1">
    <source>
        <dbReference type="SAM" id="MobiDB-lite"/>
    </source>
</evidence>
<dbReference type="InterPro" id="IPR032589">
    <property type="entry name" value="DUF4910"/>
</dbReference>
<comment type="caution">
    <text evidence="5">The sequence shown here is derived from an EMBL/GenBank/DDBJ whole genome shotgun (WGS) entry which is preliminary data.</text>
</comment>
<organism evidence="5 6">
    <name type="scientific">Parafrankia colletiae</name>
    <dbReference type="NCBI Taxonomy" id="573497"/>
    <lineage>
        <taxon>Bacteria</taxon>
        <taxon>Bacillati</taxon>
        <taxon>Actinomycetota</taxon>
        <taxon>Actinomycetes</taxon>
        <taxon>Frankiales</taxon>
        <taxon>Frankiaceae</taxon>
        <taxon>Parafrankia</taxon>
    </lineage>
</organism>
<keyword evidence="6" id="KW-1185">Reference proteome</keyword>
<proteinExistence type="predicted"/>
<dbReference type="Proteomes" id="UP000179627">
    <property type="component" value="Unassembled WGS sequence"/>
</dbReference>
<dbReference type="InterPro" id="IPR032622">
    <property type="entry name" value="UCP01524_HTH"/>
</dbReference>
<dbReference type="Gene3D" id="3.50.30.90">
    <property type="match status" value="1"/>
</dbReference>
<dbReference type="Pfam" id="PF16254">
    <property type="entry name" value="DUF4910"/>
    <property type="match status" value="1"/>
</dbReference>
<sequence>MSTADNDATGHRLHSLVATLMPPMRSITGHGVRATLDLVRAALPAQVPLTVHEVPSGTPVLDWTVPREWNVNGARLIGPDGRIVLDAADNPLHLLGYSVPTHARMPLEDLRRHLYSMPDRPDWVPYRTSYYNDAWGFCLTDRQLAALPDGEYEVQIDTSLTDGSLTYGEIVLPGATDEEFLVTTHLCHPAMANDNSSGIAVATELAAMLASQPRRFTYRLLFIPGTIGSIAWLALNPAVTGRIRHGLVLTGLGDRGAPTYKRSRRGDATIDRATARALAETGRPHRIVDFSPYGYDERQFCSPGFNLPFGRFGRSQHGEYPEYHTSADNLDFVTPEALADSFAILRRTIEICEADQVWRNTSPYGEPQLGRRGLYRSIGATMNRASIEMGLLWVLNLADGTNSLLDIAERADLPFDAVANAADALAGVGLLVAAPAAAAGGPGARDTLPIAHVPPTGVPEMPVTAALPVPPTRPGAPAMPAPSTPSVPPPSVPPSPTAEVVIR</sequence>
<evidence type="ECO:0000259" key="4">
    <source>
        <dbReference type="Pfam" id="PF16254"/>
    </source>
</evidence>
<accession>A0A1S1Q6K9</accession>
<dbReference type="RefSeq" id="WP_071089060.1">
    <property type="nucleotide sequence ID" value="NZ_MBLM01000152.1"/>
</dbReference>
<dbReference type="InterPro" id="IPR032610">
    <property type="entry name" value="DUF2172"/>
</dbReference>
<feature type="domain" description="DUF4910" evidence="4">
    <location>
        <begin position="14"/>
        <end position="355"/>
    </location>
</feature>
<name>A0A1S1Q6K9_9ACTN</name>
<protein>
    <submittedName>
        <fullName evidence="5">Peptidase M28</fullName>
    </submittedName>
</protein>
<gene>
    <name evidence="5" type="ORF">CC117_06025</name>
</gene>
<evidence type="ECO:0000313" key="5">
    <source>
        <dbReference type="EMBL" id="OHV30503.1"/>
    </source>
</evidence>
<dbReference type="AlphaFoldDB" id="A0A1S1Q6K9"/>
<feature type="domain" description="UCP01524 winged helix-turn-helix" evidence="3">
    <location>
        <begin position="356"/>
        <end position="432"/>
    </location>
</feature>
<feature type="region of interest" description="Disordered" evidence="1">
    <location>
        <begin position="468"/>
        <end position="503"/>
    </location>
</feature>